<sequence length="194" mass="22066">MDFAFFIFMGFLFAGIFYFAHKHEQKVIAEWLAVADELGLEFTGSEILGKLPSGRHVRVRKEVRGSGKNKQTWTCGSITVDALPVTLVMTRENILHKAGKLFGMQDIQAGDEDFDRKFMIKGEETDVMDGLKHPELRQALEEVMSDSSITIAHQEIHKQVHGHLRGDVVRMMITELDRLAERVQSVAPAPEDWW</sequence>
<evidence type="ECO:0000313" key="1">
    <source>
        <dbReference type="EMBL" id="QED27987.1"/>
    </source>
</evidence>
<dbReference type="KEGG" id="bbae:FRD01_12220"/>
<dbReference type="OrthoDB" id="262374at2"/>
<gene>
    <name evidence="1" type="ORF">FRD01_12220</name>
</gene>
<protein>
    <submittedName>
        <fullName evidence="1">Uncharacterized protein</fullName>
    </submittedName>
</protein>
<accession>A0A5B8XS28</accession>
<dbReference type="RefSeq" id="WP_146960015.1">
    <property type="nucleotide sequence ID" value="NZ_CP042467.1"/>
</dbReference>
<dbReference type="AlphaFoldDB" id="A0A5B8XS28"/>
<keyword evidence="2" id="KW-1185">Reference proteome</keyword>
<proteinExistence type="predicted"/>
<evidence type="ECO:0000313" key="2">
    <source>
        <dbReference type="Proteomes" id="UP000321595"/>
    </source>
</evidence>
<dbReference type="Proteomes" id="UP000321595">
    <property type="component" value="Chromosome"/>
</dbReference>
<dbReference type="EMBL" id="CP042467">
    <property type="protein sequence ID" value="QED27987.1"/>
    <property type="molecule type" value="Genomic_DNA"/>
</dbReference>
<reference evidence="1 2" key="1">
    <citation type="submission" date="2019-08" db="EMBL/GenBank/DDBJ databases">
        <authorList>
            <person name="Liang Q."/>
        </authorList>
    </citation>
    <scope>NUCLEOTIDE SEQUENCE [LARGE SCALE GENOMIC DNA]</scope>
    <source>
        <strain evidence="1 2">V1718</strain>
    </source>
</reference>
<organism evidence="1 2">
    <name type="scientific">Microvenator marinus</name>
    <dbReference type="NCBI Taxonomy" id="2600177"/>
    <lineage>
        <taxon>Bacteria</taxon>
        <taxon>Deltaproteobacteria</taxon>
        <taxon>Bradymonadales</taxon>
        <taxon>Microvenatoraceae</taxon>
        <taxon>Microvenator</taxon>
    </lineage>
</organism>
<name>A0A5B8XS28_9DELT</name>